<evidence type="ECO:0000313" key="3">
    <source>
        <dbReference type="Proteomes" id="UP001472866"/>
    </source>
</evidence>
<proteinExistence type="predicted"/>
<dbReference type="EMBL" id="CP151513">
    <property type="protein sequence ID" value="WZN65795.1"/>
    <property type="molecule type" value="Genomic_DNA"/>
</dbReference>
<feature type="region of interest" description="Disordered" evidence="1">
    <location>
        <begin position="192"/>
        <end position="243"/>
    </location>
</feature>
<feature type="compositionally biased region" description="Basic residues" evidence="1">
    <location>
        <begin position="424"/>
        <end position="439"/>
    </location>
</feature>
<feature type="region of interest" description="Disordered" evidence="1">
    <location>
        <begin position="27"/>
        <end position="76"/>
    </location>
</feature>
<name>A0AAX4PJK9_9CHLO</name>
<sequence>MEEIERAWFYDDSVTPTKVLVRAEERAVLRKGPRRQKKQREGESEEEEEAPEEAGVETEPRDAEEEGRPSDSSNHLFWNQDEYLGIPPDDALGDTTPTRTYYEVDRAAVDMMSAAMECYRRAISSDEEGRAIAEEEAVCSSKERWDFVLEAEKAEKSNKELERRLLDYQRNFSATRSACLNLEAALQQLTKENASSEASLRRESRDTSQGIATATGRKADKEATLRHLREESDKEIEEREEAVSGQAERVAREVSLCKDVVSDLERNLRMAQTQRRTLAEETRRLGEECALIEESLVAANRDLKALRQAQRIEETVLKAELEVSNMEDTEINKNVRTTIGEVNEEISTKEKLRLEIWELNRGLDDAARQADALRMDEAKWTRTQARAKDQLESLQPAPDAVTPSKEVESSRTTTLPASADTSQRRKKHRKKKKRIANIG</sequence>
<feature type="compositionally biased region" description="Basic and acidic residues" evidence="1">
    <location>
        <begin position="58"/>
        <end position="69"/>
    </location>
</feature>
<evidence type="ECO:0000256" key="1">
    <source>
        <dbReference type="SAM" id="MobiDB-lite"/>
    </source>
</evidence>
<gene>
    <name evidence="2" type="ORF">HKI87_13g73570</name>
</gene>
<keyword evidence="3" id="KW-1185">Reference proteome</keyword>
<accession>A0AAX4PJK9</accession>
<feature type="compositionally biased region" description="Acidic residues" evidence="1">
    <location>
        <begin position="43"/>
        <end position="56"/>
    </location>
</feature>
<feature type="compositionally biased region" description="Polar residues" evidence="1">
    <location>
        <begin position="410"/>
        <end position="421"/>
    </location>
</feature>
<dbReference type="Proteomes" id="UP001472866">
    <property type="component" value="Chromosome 13"/>
</dbReference>
<protein>
    <submittedName>
        <fullName evidence="2">Uncharacterized protein</fullName>
    </submittedName>
</protein>
<reference evidence="2 3" key="1">
    <citation type="submission" date="2024-03" db="EMBL/GenBank/DDBJ databases">
        <title>Complete genome sequence of the green alga Chloropicon roscoffensis RCC1871.</title>
        <authorList>
            <person name="Lemieux C."/>
            <person name="Pombert J.-F."/>
            <person name="Otis C."/>
            <person name="Turmel M."/>
        </authorList>
    </citation>
    <scope>NUCLEOTIDE SEQUENCE [LARGE SCALE GENOMIC DNA]</scope>
    <source>
        <strain evidence="2 3">RCC1871</strain>
    </source>
</reference>
<dbReference type="AlphaFoldDB" id="A0AAX4PJK9"/>
<feature type="compositionally biased region" description="Basic and acidic residues" evidence="1">
    <location>
        <begin position="217"/>
        <end position="232"/>
    </location>
</feature>
<feature type="region of interest" description="Disordered" evidence="1">
    <location>
        <begin position="389"/>
        <end position="439"/>
    </location>
</feature>
<organism evidence="2 3">
    <name type="scientific">Chloropicon roscoffensis</name>
    <dbReference type="NCBI Taxonomy" id="1461544"/>
    <lineage>
        <taxon>Eukaryota</taxon>
        <taxon>Viridiplantae</taxon>
        <taxon>Chlorophyta</taxon>
        <taxon>Chloropicophyceae</taxon>
        <taxon>Chloropicales</taxon>
        <taxon>Chloropicaceae</taxon>
        <taxon>Chloropicon</taxon>
    </lineage>
</organism>
<evidence type="ECO:0000313" key="2">
    <source>
        <dbReference type="EMBL" id="WZN65795.1"/>
    </source>
</evidence>
<feature type="compositionally biased region" description="Basic residues" evidence="1">
    <location>
        <begin position="29"/>
        <end position="38"/>
    </location>
</feature>